<gene>
    <name evidence="2" type="ORF">SAMN04487954_10746</name>
</gene>
<dbReference type="RefSeq" id="WP_089685639.1">
    <property type="nucleotide sequence ID" value="NZ_FNES01000007.1"/>
</dbReference>
<dbReference type="Proteomes" id="UP000198525">
    <property type="component" value="Unassembled WGS sequence"/>
</dbReference>
<proteinExistence type="predicted"/>
<dbReference type="AlphaFoldDB" id="A0A1G8VTS2"/>
<keyword evidence="1" id="KW-0732">Signal</keyword>
<protein>
    <recommendedName>
        <fullName evidence="4">DUF4412 domain-containing protein</fullName>
    </recommendedName>
</protein>
<dbReference type="EMBL" id="FNES01000007">
    <property type="protein sequence ID" value="SDJ69399.1"/>
    <property type="molecule type" value="Genomic_DNA"/>
</dbReference>
<dbReference type="OrthoDB" id="7741811at2"/>
<reference evidence="2 3" key="1">
    <citation type="submission" date="2016-10" db="EMBL/GenBank/DDBJ databases">
        <authorList>
            <person name="de Groot N.N."/>
        </authorList>
    </citation>
    <scope>NUCLEOTIDE SEQUENCE [LARGE SCALE GENOMIC DNA]</scope>
    <source>
        <strain evidence="2 3">CGMCC 1.6133</strain>
    </source>
</reference>
<evidence type="ECO:0000256" key="1">
    <source>
        <dbReference type="SAM" id="SignalP"/>
    </source>
</evidence>
<evidence type="ECO:0000313" key="3">
    <source>
        <dbReference type="Proteomes" id="UP000198525"/>
    </source>
</evidence>
<sequence>MRPLITGLLMATALPALADGMATMESGSGQNHAVVEVSWAGDDLRMDFPDQSQAGFMLLKDGEGYMVSNMQGQTVIMEMAKLREMAEGMAGDAAGDPAIASEQASEVNSLEATGETETVAGVEGDIYLMSWTDKAGNRHEDELVLSDDARVRELSTGFDAYQQSMTGEADAVAAALAERELGLLRFGDRFRLTSLSGESPDTARFELPEDAQTFEDMMGSALSQ</sequence>
<feature type="signal peptide" evidence="1">
    <location>
        <begin position="1"/>
        <end position="18"/>
    </location>
</feature>
<organism evidence="2 3">
    <name type="scientific">Billgrantia gudaonensis</name>
    <dbReference type="NCBI Taxonomy" id="376427"/>
    <lineage>
        <taxon>Bacteria</taxon>
        <taxon>Pseudomonadati</taxon>
        <taxon>Pseudomonadota</taxon>
        <taxon>Gammaproteobacteria</taxon>
        <taxon>Oceanospirillales</taxon>
        <taxon>Halomonadaceae</taxon>
        <taxon>Billgrantia</taxon>
    </lineage>
</organism>
<name>A0A1G8VTS2_9GAMM</name>
<evidence type="ECO:0008006" key="4">
    <source>
        <dbReference type="Google" id="ProtNLM"/>
    </source>
</evidence>
<evidence type="ECO:0000313" key="2">
    <source>
        <dbReference type="EMBL" id="SDJ69399.1"/>
    </source>
</evidence>
<accession>A0A1G8VTS2</accession>
<feature type="chain" id="PRO_5011644003" description="DUF4412 domain-containing protein" evidence="1">
    <location>
        <begin position="19"/>
        <end position="224"/>
    </location>
</feature>
<keyword evidence="3" id="KW-1185">Reference proteome</keyword>